<dbReference type="GO" id="GO:0016787">
    <property type="term" value="F:hydrolase activity"/>
    <property type="evidence" value="ECO:0007669"/>
    <property type="project" value="UniProtKB-KW"/>
</dbReference>
<organism evidence="2 3">
    <name type="scientific">Paucilactobacillus suebicus DSM 5007 = KCTC 3549</name>
    <dbReference type="NCBI Taxonomy" id="1423807"/>
    <lineage>
        <taxon>Bacteria</taxon>
        <taxon>Bacillati</taxon>
        <taxon>Bacillota</taxon>
        <taxon>Bacilli</taxon>
        <taxon>Lactobacillales</taxon>
        <taxon>Lactobacillaceae</taxon>
        <taxon>Paucilactobacillus</taxon>
    </lineage>
</organism>
<dbReference type="PANTHER" id="PTHR11614">
    <property type="entry name" value="PHOSPHOLIPASE-RELATED"/>
    <property type="match status" value="1"/>
</dbReference>
<dbReference type="SUPFAM" id="SSF53474">
    <property type="entry name" value="alpha/beta-Hydrolases"/>
    <property type="match status" value="1"/>
</dbReference>
<dbReference type="AlphaFoldDB" id="A0A0R1W6E6"/>
<reference evidence="2 3" key="1">
    <citation type="journal article" date="2015" name="Genome Announc.">
        <title>Expanding the biotechnology potential of lactobacilli through comparative genomics of 213 strains and associated genera.</title>
        <authorList>
            <person name="Sun Z."/>
            <person name="Harris H.M."/>
            <person name="McCann A."/>
            <person name="Guo C."/>
            <person name="Argimon S."/>
            <person name="Zhang W."/>
            <person name="Yang X."/>
            <person name="Jeffery I.B."/>
            <person name="Cooney J.C."/>
            <person name="Kagawa T.F."/>
            <person name="Liu W."/>
            <person name="Song Y."/>
            <person name="Salvetti E."/>
            <person name="Wrobel A."/>
            <person name="Rasinkangas P."/>
            <person name="Parkhill J."/>
            <person name="Rea M.C."/>
            <person name="O'Sullivan O."/>
            <person name="Ritari J."/>
            <person name="Douillard F.P."/>
            <person name="Paul Ross R."/>
            <person name="Yang R."/>
            <person name="Briner A.E."/>
            <person name="Felis G.E."/>
            <person name="de Vos W.M."/>
            <person name="Barrangou R."/>
            <person name="Klaenhammer T.R."/>
            <person name="Caufield P.W."/>
            <person name="Cui Y."/>
            <person name="Zhang H."/>
            <person name="O'Toole P.W."/>
        </authorList>
    </citation>
    <scope>NUCLEOTIDE SEQUENCE [LARGE SCALE GENOMIC DNA]</scope>
    <source>
        <strain evidence="2 3">DSM 5007</strain>
    </source>
</reference>
<evidence type="ECO:0000313" key="2">
    <source>
        <dbReference type="EMBL" id="KRM12965.1"/>
    </source>
</evidence>
<dbReference type="STRING" id="1423807.FD16_GL001651"/>
<proteinExistence type="predicted"/>
<dbReference type="RefSeq" id="WP_010621466.1">
    <property type="nucleotide sequence ID" value="NZ_AZGF01000004.1"/>
</dbReference>
<dbReference type="PATRIC" id="fig|1423807.3.peg.1691"/>
<sequence>MSNEFHFQSSDNHTTIYAKKWIPTQAPIGIIQIIHGMAEHINRYEEYAEHLVKQGWLVVGDDHLGHGHSSPKQLGFFGLSHPVEHLLTDEVTLLNKMKYQYPELPYVILGHSMGSMMGQALLPKIGDQIDGCILTGTTASHPELGPVWPLVKLSNITVPHKTGTFFDKLAFGSFSKRFNKHVKYSWLTHSKKILKQYTDDPWSGFVFTYNGFYTLFSLTKMATTSTWFNGIPKNLPILFASGAHDPVGKFGRGPQRLFNQLTNAHFSHVTLHLFDQMRHEILNETKRGDVYEFIDRWLDKNVKMS</sequence>
<dbReference type="InterPro" id="IPR051044">
    <property type="entry name" value="MAG_DAG_Lipase"/>
</dbReference>
<dbReference type="EMBL" id="AZGF01000004">
    <property type="protein sequence ID" value="KRM12965.1"/>
    <property type="molecule type" value="Genomic_DNA"/>
</dbReference>
<dbReference type="OrthoDB" id="9806902at2"/>
<protein>
    <submittedName>
        <fullName evidence="2">Alpha beta fold family hydrolase</fullName>
    </submittedName>
</protein>
<keyword evidence="2" id="KW-0378">Hydrolase</keyword>
<dbReference type="Proteomes" id="UP000051820">
    <property type="component" value="Unassembled WGS sequence"/>
</dbReference>
<evidence type="ECO:0000313" key="3">
    <source>
        <dbReference type="Proteomes" id="UP000051820"/>
    </source>
</evidence>
<dbReference type="InterPro" id="IPR022742">
    <property type="entry name" value="Hydrolase_4"/>
</dbReference>
<keyword evidence="3" id="KW-1185">Reference proteome</keyword>
<dbReference type="Gene3D" id="3.40.50.1820">
    <property type="entry name" value="alpha/beta hydrolase"/>
    <property type="match status" value="1"/>
</dbReference>
<accession>A0A0R1W6E6</accession>
<name>A0A0R1W6E6_9LACO</name>
<feature type="domain" description="Serine aminopeptidase S33" evidence="1">
    <location>
        <begin position="26"/>
        <end position="285"/>
    </location>
</feature>
<dbReference type="eggNOG" id="COG2267">
    <property type="taxonomic scope" value="Bacteria"/>
</dbReference>
<dbReference type="InterPro" id="IPR029058">
    <property type="entry name" value="AB_hydrolase_fold"/>
</dbReference>
<dbReference type="Pfam" id="PF12146">
    <property type="entry name" value="Hydrolase_4"/>
    <property type="match status" value="1"/>
</dbReference>
<comment type="caution">
    <text evidence="2">The sequence shown here is derived from an EMBL/GenBank/DDBJ whole genome shotgun (WGS) entry which is preliminary data.</text>
</comment>
<gene>
    <name evidence="2" type="ORF">FD16_GL001651</name>
</gene>
<evidence type="ECO:0000259" key="1">
    <source>
        <dbReference type="Pfam" id="PF12146"/>
    </source>
</evidence>